<dbReference type="GO" id="GO:0005886">
    <property type="term" value="C:plasma membrane"/>
    <property type="evidence" value="ECO:0007669"/>
    <property type="project" value="UniProtKB-SubCell"/>
</dbReference>
<evidence type="ECO:0000256" key="2">
    <source>
        <dbReference type="ARBA" id="ARBA00022475"/>
    </source>
</evidence>
<dbReference type="InterPro" id="IPR052159">
    <property type="entry name" value="Competence_DNA_uptake"/>
</dbReference>
<evidence type="ECO:0000256" key="5">
    <source>
        <dbReference type="ARBA" id="ARBA00023136"/>
    </source>
</evidence>
<accession>A0A6J7U6P2</accession>
<dbReference type="PANTHER" id="PTHR30619:SF7">
    <property type="entry name" value="BETA-LACTAMASE DOMAIN PROTEIN"/>
    <property type="match status" value="1"/>
</dbReference>
<feature type="domain" description="ComEC/Rec2-related protein" evidence="7">
    <location>
        <begin position="147"/>
        <end position="375"/>
    </location>
</feature>
<dbReference type="InterPro" id="IPR004477">
    <property type="entry name" value="ComEC_N"/>
</dbReference>
<feature type="transmembrane region" description="Helical" evidence="6">
    <location>
        <begin position="170"/>
        <end position="190"/>
    </location>
</feature>
<dbReference type="NCBIfam" id="TIGR00360">
    <property type="entry name" value="ComEC_N-term"/>
    <property type="match status" value="1"/>
</dbReference>
<feature type="transmembrane region" description="Helical" evidence="6">
    <location>
        <begin position="242"/>
        <end position="259"/>
    </location>
</feature>
<keyword evidence="4 6" id="KW-1133">Transmembrane helix</keyword>
<organism evidence="9">
    <name type="scientific">freshwater metagenome</name>
    <dbReference type="NCBI Taxonomy" id="449393"/>
    <lineage>
        <taxon>unclassified sequences</taxon>
        <taxon>metagenomes</taxon>
        <taxon>ecological metagenomes</taxon>
    </lineage>
</organism>
<reference evidence="9" key="1">
    <citation type="submission" date="2020-05" db="EMBL/GenBank/DDBJ databases">
        <authorList>
            <person name="Chiriac C."/>
            <person name="Salcher M."/>
            <person name="Ghai R."/>
            <person name="Kavagutti S V."/>
        </authorList>
    </citation>
    <scope>NUCLEOTIDE SEQUENCE</scope>
</reference>
<feature type="transmembrane region" description="Helical" evidence="6">
    <location>
        <begin position="219"/>
        <end position="237"/>
    </location>
</feature>
<feature type="transmembrane region" description="Helical" evidence="6">
    <location>
        <begin position="329"/>
        <end position="356"/>
    </location>
</feature>
<comment type="subcellular location">
    <subcellularLocation>
        <location evidence="1">Cell membrane</location>
        <topology evidence="1">Multi-pass membrane protein</topology>
    </subcellularLocation>
</comment>
<evidence type="ECO:0000256" key="3">
    <source>
        <dbReference type="ARBA" id="ARBA00022692"/>
    </source>
</evidence>
<name>A0A6J7U6P2_9ZZZZ</name>
<evidence type="ECO:0000313" key="8">
    <source>
        <dbReference type="EMBL" id="CAB5027817.1"/>
    </source>
</evidence>
<keyword evidence="5 6" id="KW-0472">Membrane</keyword>
<gene>
    <name evidence="8" type="ORF">UFOPK4098_01279</name>
    <name evidence="9" type="ORF">UFOPK4347_00275</name>
</gene>
<proteinExistence type="predicted"/>
<evidence type="ECO:0000259" key="7">
    <source>
        <dbReference type="Pfam" id="PF03772"/>
    </source>
</evidence>
<keyword evidence="2" id="KW-1003">Cell membrane</keyword>
<feature type="transmembrane region" description="Helical" evidence="6">
    <location>
        <begin position="197"/>
        <end position="213"/>
    </location>
</feature>
<dbReference type="Pfam" id="PF03772">
    <property type="entry name" value="Competence"/>
    <property type="match status" value="1"/>
</dbReference>
<dbReference type="EMBL" id="CAFBPN010000090">
    <property type="protein sequence ID" value="CAB5027817.1"/>
    <property type="molecule type" value="Genomic_DNA"/>
</dbReference>
<dbReference type="AlphaFoldDB" id="A0A6J7U6P2"/>
<dbReference type="EMBL" id="CAFBQU010000004">
    <property type="protein sequence ID" value="CAB5060367.1"/>
    <property type="molecule type" value="Genomic_DNA"/>
</dbReference>
<evidence type="ECO:0000313" key="9">
    <source>
        <dbReference type="EMBL" id="CAB5060367.1"/>
    </source>
</evidence>
<keyword evidence="3 6" id="KW-0812">Transmembrane</keyword>
<evidence type="ECO:0000256" key="4">
    <source>
        <dbReference type="ARBA" id="ARBA00022989"/>
    </source>
</evidence>
<protein>
    <submittedName>
        <fullName evidence="9">Unannotated protein</fullName>
    </submittedName>
</protein>
<feature type="transmembrane region" description="Helical" evidence="6">
    <location>
        <begin position="294"/>
        <end position="317"/>
    </location>
</feature>
<evidence type="ECO:0000256" key="1">
    <source>
        <dbReference type="ARBA" id="ARBA00004651"/>
    </source>
</evidence>
<dbReference type="PANTHER" id="PTHR30619">
    <property type="entry name" value="DNA INTERNALIZATION/COMPETENCE PROTEIN COMEC/REC2"/>
    <property type="match status" value="1"/>
</dbReference>
<sequence>MVFLVLRCQAEWKKAEYAPMGSFSGVATLVADPVLVNAASRSSAVRAVFQLEGWRFQATLYGGSARRVAQHLAGESVYLTGERGEVSATQKHRRATQHIVGQLTNVQVASTWSDGSAFTRATNRIRRLLATGASRLPANEAALFLGLVIGDDRNQPREMINAFRDSGLSHLTAVSGQNIAFVLAAAAPLLTRMRPRARLVATLFVLAWFTVLTRAEPSVLRAAAMAAISVLCFTAGWQVKSLAVLALCVAGLVVIDPMLMWQVGFWMSSGATAGLIVLMKPLQRFFQSCHVPGLIAQPLATTTAAQIGTALPMYMAFGRVSPIGLITNLFAVPIAGVVMLVGLPVCLVAGMMSAGLGDMVMLPMRFGVRWVWWVAVIGQRCAKLMA</sequence>
<evidence type="ECO:0000256" key="6">
    <source>
        <dbReference type="SAM" id="Phobius"/>
    </source>
</evidence>